<dbReference type="InterPro" id="IPR058240">
    <property type="entry name" value="rSAM_sf"/>
</dbReference>
<dbReference type="InterPro" id="IPR006638">
    <property type="entry name" value="Elp3/MiaA/NifB-like_rSAM"/>
</dbReference>
<evidence type="ECO:0000259" key="9">
    <source>
        <dbReference type="PROSITE" id="PS51918"/>
    </source>
</evidence>
<dbReference type="Gene3D" id="3.40.50.280">
    <property type="entry name" value="Cobalamin-binding domain"/>
    <property type="match status" value="1"/>
</dbReference>
<keyword evidence="5" id="KW-0479">Metal-binding</keyword>
<evidence type="ECO:0000313" key="10">
    <source>
        <dbReference type="EMBL" id="MFC1849867.1"/>
    </source>
</evidence>
<dbReference type="PROSITE" id="PS51332">
    <property type="entry name" value="B12_BINDING"/>
    <property type="match status" value="1"/>
</dbReference>
<evidence type="ECO:0000256" key="3">
    <source>
        <dbReference type="ARBA" id="ARBA00022679"/>
    </source>
</evidence>
<dbReference type="SFLD" id="SFLDG01123">
    <property type="entry name" value="methyltransferase_(Class_B)"/>
    <property type="match status" value="1"/>
</dbReference>
<dbReference type="PROSITE" id="PS51918">
    <property type="entry name" value="RADICAL_SAM"/>
    <property type="match status" value="1"/>
</dbReference>
<evidence type="ECO:0000256" key="6">
    <source>
        <dbReference type="ARBA" id="ARBA00023004"/>
    </source>
</evidence>
<protein>
    <submittedName>
        <fullName evidence="10">Radical SAM protein</fullName>
    </submittedName>
</protein>
<keyword evidence="11" id="KW-1185">Reference proteome</keyword>
<evidence type="ECO:0000256" key="2">
    <source>
        <dbReference type="ARBA" id="ARBA00022603"/>
    </source>
</evidence>
<feature type="domain" description="Radical SAM core" evidence="9">
    <location>
        <begin position="196"/>
        <end position="411"/>
    </location>
</feature>
<proteinExistence type="predicted"/>
<dbReference type="Proteomes" id="UP001594351">
    <property type="component" value="Unassembled WGS sequence"/>
</dbReference>
<dbReference type="InterPro" id="IPR007197">
    <property type="entry name" value="rSAM"/>
</dbReference>
<dbReference type="Pfam" id="PF08241">
    <property type="entry name" value="Methyltransf_11"/>
    <property type="match status" value="1"/>
</dbReference>
<evidence type="ECO:0000313" key="11">
    <source>
        <dbReference type="Proteomes" id="UP001594351"/>
    </source>
</evidence>
<keyword evidence="2" id="KW-0489">Methyltransferase</keyword>
<evidence type="ECO:0000256" key="1">
    <source>
        <dbReference type="ARBA" id="ARBA00001966"/>
    </source>
</evidence>
<dbReference type="InterPro" id="IPR023404">
    <property type="entry name" value="rSAM_horseshoe"/>
</dbReference>
<evidence type="ECO:0000256" key="5">
    <source>
        <dbReference type="ARBA" id="ARBA00022723"/>
    </source>
</evidence>
<name>A0ABV6YUI3_UNCC1</name>
<dbReference type="InterPro" id="IPR013216">
    <property type="entry name" value="Methyltransf_11"/>
</dbReference>
<dbReference type="InterPro" id="IPR029063">
    <property type="entry name" value="SAM-dependent_MTases_sf"/>
</dbReference>
<dbReference type="SUPFAM" id="SSF53335">
    <property type="entry name" value="S-adenosyl-L-methionine-dependent methyltransferases"/>
    <property type="match status" value="1"/>
</dbReference>
<keyword evidence="4" id="KW-0949">S-adenosyl-L-methionine</keyword>
<dbReference type="InterPro" id="IPR036724">
    <property type="entry name" value="Cobalamin-bd_sf"/>
</dbReference>
<keyword evidence="6" id="KW-0408">Iron</keyword>
<dbReference type="SFLD" id="SFLDG01082">
    <property type="entry name" value="B12-binding_domain_containing"/>
    <property type="match status" value="1"/>
</dbReference>
<feature type="domain" description="B12-binding" evidence="8">
    <location>
        <begin position="12"/>
        <end position="148"/>
    </location>
</feature>
<dbReference type="PANTHER" id="PTHR43409:SF7">
    <property type="entry name" value="BLL1977 PROTEIN"/>
    <property type="match status" value="1"/>
</dbReference>
<evidence type="ECO:0000256" key="7">
    <source>
        <dbReference type="ARBA" id="ARBA00023014"/>
    </source>
</evidence>
<evidence type="ECO:0000259" key="8">
    <source>
        <dbReference type="PROSITE" id="PS51332"/>
    </source>
</evidence>
<dbReference type="InterPro" id="IPR006158">
    <property type="entry name" value="Cobalamin-bd"/>
</dbReference>
<dbReference type="InterPro" id="IPR051198">
    <property type="entry name" value="BchE-like"/>
</dbReference>
<dbReference type="InterPro" id="IPR034466">
    <property type="entry name" value="Methyltransferase_Class_B"/>
</dbReference>
<accession>A0ABV6YUI3</accession>
<dbReference type="Gene3D" id="3.80.30.20">
    <property type="entry name" value="tm_1862 like domain"/>
    <property type="match status" value="1"/>
</dbReference>
<keyword evidence="7" id="KW-0411">Iron-sulfur</keyword>
<dbReference type="Pfam" id="PF04055">
    <property type="entry name" value="Radical_SAM"/>
    <property type="match status" value="1"/>
</dbReference>
<evidence type="ECO:0000256" key="4">
    <source>
        <dbReference type="ARBA" id="ARBA00022691"/>
    </source>
</evidence>
<comment type="cofactor">
    <cofactor evidence="1">
        <name>[4Fe-4S] cluster</name>
        <dbReference type="ChEBI" id="CHEBI:49883"/>
    </cofactor>
</comment>
<dbReference type="CDD" id="cd02440">
    <property type="entry name" value="AdoMet_MTases"/>
    <property type="match status" value="1"/>
</dbReference>
<dbReference type="Pfam" id="PF02310">
    <property type="entry name" value="B12-binding"/>
    <property type="match status" value="1"/>
</dbReference>
<dbReference type="PANTHER" id="PTHR43409">
    <property type="entry name" value="ANAEROBIC MAGNESIUM-PROTOPORPHYRIN IX MONOMETHYL ESTER CYCLASE-RELATED"/>
    <property type="match status" value="1"/>
</dbReference>
<organism evidence="10 11">
    <name type="scientific">candidate division CSSED10-310 bacterium</name>
    <dbReference type="NCBI Taxonomy" id="2855610"/>
    <lineage>
        <taxon>Bacteria</taxon>
        <taxon>Bacteria division CSSED10-310</taxon>
    </lineage>
</organism>
<comment type="caution">
    <text evidence="10">The sequence shown here is derived from an EMBL/GenBank/DDBJ whole genome shotgun (WGS) entry which is preliminary data.</text>
</comment>
<dbReference type="SFLD" id="SFLDS00029">
    <property type="entry name" value="Radical_SAM"/>
    <property type="match status" value="1"/>
</dbReference>
<dbReference type="SUPFAM" id="SSF102114">
    <property type="entry name" value="Radical SAM enzymes"/>
    <property type="match status" value="1"/>
</dbReference>
<dbReference type="Gene3D" id="3.40.50.150">
    <property type="entry name" value="Vaccinia Virus protein VP39"/>
    <property type="match status" value="1"/>
</dbReference>
<dbReference type="SUPFAM" id="SSF52242">
    <property type="entry name" value="Cobalamin (vitamin B12)-binding domain"/>
    <property type="match status" value="1"/>
</dbReference>
<dbReference type="SMART" id="SM00729">
    <property type="entry name" value="Elp3"/>
    <property type="match status" value="1"/>
</dbReference>
<keyword evidence="3" id="KW-0808">Transferase</keyword>
<dbReference type="EMBL" id="JBHPBY010000063">
    <property type="protein sequence ID" value="MFC1849867.1"/>
    <property type="molecule type" value="Genomic_DNA"/>
</dbReference>
<dbReference type="CDD" id="cd02068">
    <property type="entry name" value="radical_SAM_B12_BD"/>
    <property type="match status" value="1"/>
</dbReference>
<reference evidence="10 11" key="1">
    <citation type="submission" date="2024-09" db="EMBL/GenBank/DDBJ databases">
        <title>Laminarin stimulates single cell rates of sulfate reduction while oxygen inhibits transcriptomic activity in coastal marine sediment.</title>
        <authorList>
            <person name="Lindsay M."/>
            <person name="Orcutt B."/>
            <person name="Emerson D."/>
            <person name="Stepanauskas R."/>
            <person name="D'Angelo T."/>
        </authorList>
    </citation>
    <scope>NUCLEOTIDE SEQUENCE [LARGE SCALE GENOMIC DNA]</scope>
    <source>
        <strain evidence="10">SAG AM-311-K15</strain>
    </source>
</reference>
<sequence>MKIVLANIPLTKRPNLLVRYNQRIIMPHGLLSLGTVLAGKGNNVRIIDANAEMMTPAQLYHQIVKEKPDLVGFSVTTPSYPLVQQIIQALLSSPQRSPRPWLVIGGPHATLMPRQIMTGVAVDFVLTGECEFSFPALLTALNDNRKFQDVPGLYYRHNTKVLSGPGQPYVEDLDSLPPSDYSLLNMDQYRSALQWPPVWRTYSLMTSRGCPFSCTYCANKRLRERFTSHSMQRIKREIEVLITRYGCKSLILWDSVFPLTLDWGLEFCRMMVREDYHQKVEWICQSRVECVQEQFVALAAQAGCSRISLEIESGDPHILRSINKGFTPRLAIQAVELIKAHHISVSGNFMFGHIGDTLATMKKTQQLALAMDLDEASFFLFTPYPGTETFRQAQHLDAQFSHDWASYLKSAYYSDRIGPFIAPGLTADMLHKIRRTSFFKFYFRPHILWREFRRMGFLYFMLKLLSRAAILTLDVSQIFRSALFQGNKLTSANGRGQEQLHKERLNDHKRAQDSFGKALQKKNHDRLWRMYSDALHTLYLKKWIAIDPNERLLKTDLFDEASGQGLYPHLSSVSDHCFGIDASLDVVNAARKKYEKFKTTGGDVRHLPYKDETFDAIFSNSTLDHLQSHHEITVSLQEFHRILKSTGRLFISLDNLSNPVIALRQILPFRLLYTLGLVPYYVGATMGPRRLRHTLNRVGFSVKTITAMSHCPRLIAVIIARFVCKFCSQEVSHKFIQALIRWERLADYSTRFLSGYYVVIVAEKK</sequence>
<gene>
    <name evidence="10" type="ORF">ACFL27_06625</name>
</gene>